<evidence type="ECO:0000313" key="1">
    <source>
        <dbReference type="EMBL" id="KAK9325200.1"/>
    </source>
</evidence>
<sequence length="98" mass="11106">MVNCLVVSTVPRLICASILRVTHAAACPSITPFPPHNNRIQRLPLYYDSNPARCLLFSANGDDYRLRLRLRFPVLNRPRSILAQQTPIIVTQNCRYGS</sequence>
<evidence type="ECO:0000313" key="2">
    <source>
        <dbReference type="Proteomes" id="UP001489719"/>
    </source>
</evidence>
<protein>
    <submittedName>
        <fullName evidence="1">Uncharacterized protein</fullName>
    </submittedName>
</protein>
<dbReference type="EMBL" id="MU970042">
    <property type="protein sequence ID" value="KAK9325200.1"/>
    <property type="molecule type" value="Genomic_DNA"/>
</dbReference>
<gene>
    <name evidence="1" type="ORF">V1517DRAFT_315025</name>
</gene>
<accession>A0ACC3TWS4</accession>
<reference evidence="2" key="1">
    <citation type="journal article" date="2024" name="Front. Bioeng. Biotechnol.">
        <title>Genome-scale model development and genomic sequencing of the oleaginous clade Lipomyces.</title>
        <authorList>
            <person name="Czajka J.J."/>
            <person name="Han Y."/>
            <person name="Kim J."/>
            <person name="Mondo S.J."/>
            <person name="Hofstad B.A."/>
            <person name="Robles A."/>
            <person name="Haridas S."/>
            <person name="Riley R."/>
            <person name="LaButti K."/>
            <person name="Pangilinan J."/>
            <person name="Andreopoulos W."/>
            <person name="Lipzen A."/>
            <person name="Yan J."/>
            <person name="Wang M."/>
            <person name="Ng V."/>
            <person name="Grigoriev I.V."/>
            <person name="Spatafora J.W."/>
            <person name="Magnuson J.K."/>
            <person name="Baker S.E."/>
            <person name="Pomraning K.R."/>
        </authorList>
    </citation>
    <scope>NUCLEOTIDE SEQUENCE [LARGE SCALE GENOMIC DNA]</scope>
    <source>
        <strain evidence="2">CBS 10300</strain>
    </source>
</reference>
<comment type="caution">
    <text evidence="1">The sequence shown here is derived from an EMBL/GenBank/DDBJ whole genome shotgun (WGS) entry which is preliminary data.</text>
</comment>
<name>A0ACC3TWS4_9ASCO</name>
<organism evidence="1 2">
    <name type="scientific">Lipomyces orientalis</name>
    <dbReference type="NCBI Taxonomy" id="1233043"/>
    <lineage>
        <taxon>Eukaryota</taxon>
        <taxon>Fungi</taxon>
        <taxon>Dikarya</taxon>
        <taxon>Ascomycota</taxon>
        <taxon>Saccharomycotina</taxon>
        <taxon>Lipomycetes</taxon>
        <taxon>Lipomycetales</taxon>
        <taxon>Lipomycetaceae</taxon>
        <taxon>Lipomyces</taxon>
    </lineage>
</organism>
<proteinExistence type="predicted"/>
<keyword evidence="2" id="KW-1185">Reference proteome</keyword>
<dbReference type="Proteomes" id="UP001489719">
    <property type="component" value="Unassembled WGS sequence"/>
</dbReference>